<accession>B9I084</accession>
<keyword evidence="5" id="KW-1185">Reference proteome</keyword>
<proteinExistence type="predicted"/>
<dbReference type="Pfam" id="PF00009">
    <property type="entry name" value="GTP_EFTU"/>
    <property type="match status" value="1"/>
</dbReference>
<name>B9I084_POPTR</name>
<dbReference type="InterPro" id="IPR027417">
    <property type="entry name" value="P-loop_NTPase"/>
</dbReference>
<dbReference type="Gene3D" id="3.40.50.300">
    <property type="entry name" value="P-loop containing nucleotide triphosphate hydrolases"/>
    <property type="match status" value="1"/>
</dbReference>
<dbReference type="Proteomes" id="UP000006729">
    <property type="component" value="Chromosome 11"/>
</dbReference>
<organism evidence="4 5">
    <name type="scientific">Populus trichocarpa</name>
    <name type="common">Western balsam poplar</name>
    <name type="synonym">Populus balsamifera subsp. trichocarpa</name>
    <dbReference type="NCBI Taxonomy" id="3694"/>
    <lineage>
        <taxon>Eukaryota</taxon>
        <taxon>Viridiplantae</taxon>
        <taxon>Streptophyta</taxon>
        <taxon>Embryophyta</taxon>
        <taxon>Tracheophyta</taxon>
        <taxon>Spermatophyta</taxon>
        <taxon>Magnoliopsida</taxon>
        <taxon>eudicotyledons</taxon>
        <taxon>Gunneridae</taxon>
        <taxon>Pentapetalae</taxon>
        <taxon>rosids</taxon>
        <taxon>fabids</taxon>
        <taxon>Malpighiales</taxon>
        <taxon>Salicaceae</taxon>
        <taxon>Saliceae</taxon>
        <taxon>Populus</taxon>
    </lineage>
</organism>
<dbReference type="PANTHER" id="PTHR43381">
    <property type="entry name" value="TRANSLATION INITIATION FACTOR IF-2-RELATED"/>
    <property type="match status" value="1"/>
</dbReference>
<dbReference type="HOGENOM" id="CLU_1181871_0_0_1"/>
<evidence type="ECO:0000256" key="2">
    <source>
        <dbReference type="ARBA" id="ARBA00023134"/>
    </source>
</evidence>
<dbReference type="InterPro" id="IPR000795">
    <property type="entry name" value="T_Tr_GTP-bd_dom"/>
</dbReference>
<evidence type="ECO:0000256" key="1">
    <source>
        <dbReference type="ARBA" id="ARBA00022741"/>
    </source>
</evidence>
<dbReference type="GO" id="GO:0003924">
    <property type="term" value="F:GTPase activity"/>
    <property type="evidence" value="ECO:0007669"/>
    <property type="project" value="InterPro"/>
</dbReference>
<dbReference type="GO" id="GO:0005525">
    <property type="term" value="F:GTP binding"/>
    <property type="evidence" value="ECO:0007669"/>
    <property type="project" value="UniProtKB-KW"/>
</dbReference>
<dbReference type="PANTHER" id="PTHR43381:SF4">
    <property type="entry name" value="EUKARYOTIC TRANSLATION INITIATION FACTOR 5B"/>
    <property type="match status" value="1"/>
</dbReference>
<dbReference type="STRING" id="3694.B9I084"/>
<reference evidence="4 5" key="1">
    <citation type="journal article" date="2006" name="Science">
        <title>The genome of black cottonwood, Populus trichocarpa (Torr. &amp; Gray).</title>
        <authorList>
            <person name="Tuskan G.A."/>
            <person name="Difazio S."/>
            <person name="Jansson S."/>
            <person name="Bohlmann J."/>
            <person name="Grigoriev I."/>
            <person name="Hellsten U."/>
            <person name="Putnam N."/>
            <person name="Ralph S."/>
            <person name="Rombauts S."/>
            <person name="Salamov A."/>
            <person name="Schein J."/>
            <person name="Sterck L."/>
            <person name="Aerts A."/>
            <person name="Bhalerao R.R."/>
            <person name="Bhalerao R.P."/>
            <person name="Blaudez D."/>
            <person name="Boerjan W."/>
            <person name="Brun A."/>
            <person name="Brunner A."/>
            <person name="Busov V."/>
            <person name="Campbell M."/>
            <person name="Carlson J."/>
            <person name="Chalot M."/>
            <person name="Chapman J."/>
            <person name="Chen G.L."/>
            <person name="Cooper D."/>
            <person name="Coutinho P.M."/>
            <person name="Couturier J."/>
            <person name="Covert S."/>
            <person name="Cronk Q."/>
            <person name="Cunningham R."/>
            <person name="Davis J."/>
            <person name="Degroeve S."/>
            <person name="Dejardin A."/>
            <person name="Depamphilis C."/>
            <person name="Detter J."/>
            <person name="Dirks B."/>
            <person name="Dubchak I."/>
            <person name="Duplessis S."/>
            <person name="Ehlting J."/>
            <person name="Ellis B."/>
            <person name="Gendler K."/>
            <person name="Goodstein D."/>
            <person name="Gribskov M."/>
            <person name="Grimwood J."/>
            <person name="Groover A."/>
            <person name="Gunter L."/>
            <person name="Hamberger B."/>
            <person name="Heinze B."/>
            <person name="Helariutta Y."/>
            <person name="Henrissat B."/>
            <person name="Holligan D."/>
            <person name="Holt R."/>
            <person name="Huang W."/>
            <person name="Islam-Faridi N."/>
            <person name="Jones S."/>
            <person name="Jones-Rhoades M."/>
            <person name="Jorgensen R."/>
            <person name="Joshi C."/>
            <person name="Kangasjarvi J."/>
            <person name="Karlsson J."/>
            <person name="Kelleher C."/>
            <person name="Kirkpatrick R."/>
            <person name="Kirst M."/>
            <person name="Kohler A."/>
            <person name="Kalluri U."/>
            <person name="Larimer F."/>
            <person name="Leebens-Mack J."/>
            <person name="Leple J.C."/>
            <person name="Locascio P."/>
            <person name="Lou Y."/>
            <person name="Lucas S."/>
            <person name="Martin F."/>
            <person name="Montanini B."/>
            <person name="Napoli C."/>
            <person name="Nelson D.R."/>
            <person name="Nelson C."/>
            <person name="Nieminen K."/>
            <person name="Nilsson O."/>
            <person name="Pereda V."/>
            <person name="Peter G."/>
            <person name="Philippe R."/>
            <person name="Pilate G."/>
            <person name="Poliakov A."/>
            <person name="Razumovskaya J."/>
            <person name="Richardson P."/>
            <person name="Rinaldi C."/>
            <person name="Ritland K."/>
            <person name="Rouze P."/>
            <person name="Ryaboy D."/>
            <person name="Schmutz J."/>
            <person name="Schrader J."/>
            <person name="Segerman B."/>
            <person name="Shin H."/>
            <person name="Siddiqui A."/>
            <person name="Sterky F."/>
            <person name="Terry A."/>
            <person name="Tsai C.J."/>
            <person name="Uberbacher E."/>
            <person name="Unneberg P."/>
            <person name="Vahala J."/>
            <person name="Wall K."/>
            <person name="Wessler S."/>
            <person name="Yang G."/>
            <person name="Yin T."/>
            <person name="Douglas C."/>
            <person name="Marra M."/>
            <person name="Sandberg G."/>
            <person name="Van de Peer Y."/>
            <person name="Rokhsar D."/>
        </authorList>
    </citation>
    <scope>NUCLEOTIDE SEQUENCE [LARGE SCALE GENOMIC DNA]</scope>
    <source>
        <strain evidence="5">cv. Nisqually</strain>
    </source>
</reference>
<dbReference type="InterPro" id="IPR015760">
    <property type="entry name" value="TIF_IF2"/>
</dbReference>
<dbReference type="InParanoid" id="B9I084"/>
<dbReference type="eggNOG" id="KOG1144">
    <property type="taxonomic scope" value="Eukaryota"/>
</dbReference>
<sequence>MSVEKVPVCCIMGQTDCGKTKLLEYMGSYDDIKKQQQQQNHGGRSAAFFPAKYIEERAAAGAAAAEEREVDGPLSINLPGLLIVDISAVESDSNKRLRAWLSCDLPVLVLDIAVGVDHEIIDLVKLLRLFHKDFVLVLNKVDKLLGWKNCPNTPISRAVPLQRTEVQSELSSRIKQVKTALTKEGVEAVRILPTSTTQCSNILILCCYSGEGVADLLLTLYDRIQKTMDEKLSFH</sequence>
<keyword evidence="2" id="KW-0342">GTP-binding</keyword>
<dbReference type="SUPFAM" id="SSF52540">
    <property type="entry name" value="P-loop containing nucleoside triphosphate hydrolases"/>
    <property type="match status" value="1"/>
</dbReference>
<evidence type="ECO:0000313" key="5">
    <source>
        <dbReference type="Proteomes" id="UP000006729"/>
    </source>
</evidence>
<gene>
    <name evidence="4" type="ORF">POPTR_011G132300</name>
</gene>
<evidence type="ECO:0000259" key="3">
    <source>
        <dbReference type="Pfam" id="PF00009"/>
    </source>
</evidence>
<feature type="domain" description="Tr-type G" evidence="3">
    <location>
        <begin position="5"/>
        <end position="225"/>
    </location>
</feature>
<evidence type="ECO:0000313" key="4">
    <source>
        <dbReference type="EMBL" id="PNT13251.1"/>
    </source>
</evidence>
<protein>
    <recommendedName>
        <fullName evidence="3">Tr-type G domain-containing protein</fullName>
    </recommendedName>
</protein>
<dbReference type="AlphaFoldDB" id="B9I084"/>
<keyword evidence="1" id="KW-0547">Nucleotide-binding</keyword>
<dbReference type="EMBL" id="CM009300">
    <property type="protein sequence ID" value="PNT13251.1"/>
    <property type="molecule type" value="Genomic_DNA"/>
</dbReference>